<proteinExistence type="predicted"/>
<gene>
    <name evidence="1" type="ORF">TBC1_112261</name>
</gene>
<dbReference type="STRING" id="1678841.TBC1_112261"/>
<keyword evidence="2" id="KW-1185">Reference proteome</keyword>
<protein>
    <submittedName>
        <fullName evidence="1">Uncharacterized protein</fullName>
    </submittedName>
</protein>
<organism evidence="1">
    <name type="scientific">Lentimicrobium saccharophilum</name>
    <dbReference type="NCBI Taxonomy" id="1678841"/>
    <lineage>
        <taxon>Bacteria</taxon>
        <taxon>Pseudomonadati</taxon>
        <taxon>Bacteroidota</taxon>
        <taxon>Bacteroidia</taxon>
        <taxon>Bacteroidales</taxon>
        <taxon>Lentimicrobiaceae</taxon>
        <taxon>Lentimicrobium</taxon>
    </lineage>
</organism>
<dbReference type="EMBL" id="DF968182">
    <property type="protein sequence ID" value="GAP44100.1"/>
    <property type="molecule type" value="Genomic_DNA"/>
</dbReference>
<evidence type="ECO:0000313" key="1">
    <source>
        <dbReference type="EMBL" id="GAP44100.1"/>
    </source>
</evidence>
<dbReference type="AlphaFoldDB" id="A0A0S7C2S7"/>
<evidence type="ECO:0000313" key="2">
    <source>
        <dbReference type="Proteomes" id="UP000053091"/>
    </source>
</evidence>
<sequence length="59" mass="6691">MCSTEPNMVYFVDLGEYGKFLFTTIDTIEHNRSGYKAGMNIIKMTQSFKITSTNANTKT</sequence>
<accession>A0A0S7C2S7</accession>
<reference evidence="1" key="1">
    <citation type="journal article" date="2015" name="Genome Announc.">
        <title>Draft Genome Sequence of Bacteroidales Strain TBC1, a Novel Isolate from a Methanogenic Wastewater Treatment System.</title>
        <authorList>
            <person name="Tourlousse D.M."/>
            <person name="Matsuura N."/>
            <person name="Sun L."/>
            <person name="Toyonaga M."/>
            <person name="Kuroda K."/>
            <person name="Ohashi A."/>
            <person name="Cruz R."/>
            <person name="Yamaguchi T."/>
            <person name="Sekiguchi Y."/>
        </authorList>
    </citation>
    <scope>NUCLEOTIDE SEQUENCE [LARGE SCALE GENOMIC DNA]</scope>
    <source>
        <strain evidence="1">TBC1</strain>
    </source>
</reference>
<dbReference type="Proteomes" id="UP000053091">
    <property type="component" value="Unassembled WGS sequence"/>
</dbReference>
<name>A0A0S7C2S7_9BACT</name>